<accession>A0A0M8ZRS9</accession>
<evidence type="ECO:0000313" key="2">
    <source>
        <dbReference type="Proteomes" id="UP000053105"/>
    </source>
</evidence>
<gene>
    <name evidence="1" type="ORF">WN51_04132</name>
</gene>
<keyword evidence="2" id="KW-1185">Reference proteome</keyword>
<sequence length="56" mass="6449">MIDVIYKGGQNVEQRLLRVFEKDRPQKKKQYHTEIGADRNFSCNAYRSLSTGNASS</sequence>
<dbReference type="Proteomes" id="UP000053105">
    <property type="component" value="Unassembled WGS sequence"/>
</dbReference>
<reference evidence="1 2" key="1">
    <citation type="submission" date="2015-07" db="EMBL/GenBank/DDBJ databases">
        <title>The genome of Melipona quadrifasciata.</title>
        <authorList>
            <person name="Pan H."/>
            <person name="Kapheim K."/>
        </authorList>
    </citation>
    <scope>NUCLEOTIDE SEQUENCE [LARGE SCALE GENOMIC DNA]</scope>
    <source>
        <strain evidence="1">0111107301</strain>
        <tissue evidence="1">Whole body</tissue>
    </source>
</reference>
<evidence type="ECO:0000313" key="1">
    <source>
        <dbReference type="EMBL" id="KOX68646.1"/>
    </source>
</evidence>
<protein>
    <submittedName>
        <fullName evidence="1">Uncharacterized protein</fullName>
    </submittedName>
</protein>
<proteinExistence type="predicted"/>
<organism evidence="1 2">
    <name type="scientific">Melipona quadrifasciata</name>
    <dbReference type="NCBI Taxonomy" id="166423"/>
    <lineage>
        <taxon>Eukaryota</taxon>
        <taxon>Metazoa</taxon>
        <taxon>Ecdysozoa</taxon>
        <taxon>Arthropoda</taxon>
        <taxon>Hexapoda</taxon>
        <taxon>Insecta</taxon>
        <taxon>Pterygota</taxon>
        <taxon>Neoptera</taxon>
        <taxon>Endopterygota</taxon>
        <taxon>Hymenoptera</taxon>
        <taxon>Apocrita</taxon>
        <taxon>Aculeata</taxon>
        <taxon>Apoidea</taxon>
        <taxon>Anthophila</taxon>
        <taxon>Apidae</taxon>
        <taxon>Melipona</taxon>
    </lineage>
</organism>
<dbReference type="EMBL" id="KQ435922">
    <property type="protein sequence ID" value="KOX68646.1"/>
    <property type="molecule type" value="Genomic_DNA"/>
</dbReference>
<dbReference type="AlphaFoldDB" id="A0A0M8ZRS9"/>
<name>A0A0M8ZRS9_9HYME</name>